<accession>A0A8H5D4Q4</accession>
<name>A0A8H5D4Q4_9AGAR</name>
<dbReference type="PANTHER" id="PTHR17630">
    <property type="entry name" value="DIENELACTONE HYDROLASE"/>
    <property type="match status" value="1"/>
</dbReference>
<dbReference type="PANTHER" id="PTHR17630:SF44">
    <property type="entry name" value="PROTEIN AIM2"/>
    <property type="match status" value="1"/>
</dbReference>
<evidence type="ECO:0000313" key="1">
    <source>
        <dbReference type="EMBL" id="KAF5353584.1"/>
    </source>
</evidence>
<organism evidence="1 2">
    <name type="scientific">Tetrapyrgos nigripes</name>
    <dbReference type="NCBI Taxonomy" id="182062"/>
    <lineage>
        <taxon>Eukaryota</taxon>
        <taxon>Fungi</taxon>
        <taxon>Dikarya</taxon>
        <taxon>Basidiomycota</taxon>
        <taxon>Agaricomycotina</taxon>
        <taxon>Agaricomycetes</taxon>
        <taxon>Agaricomycetidae</taxon>
        <taxon>Agaricales</taxon>
        <taxon>Marasmiineae</taxon>
        <taxon>Marasmiaceae</taxon>
        <taxon>Tetrapyrgos</taxon>
    </lineage>
</organism>
<dbReference type="OrthoDB" id="1393670at2759"/>
<keyword evidence="2" id="KW-1185">Reference proteome</keyword>
<dbReference type="EMBL" id="JAACJM010000063">
    <property type="protein sequence ID" value="KAF5353584.1"/>
    <property type="molecule type" value="Genomic_DNA"/>
</dbReference>
<dbReference type="AlphaFoldDB" id="A0A8H5D4Q4"/>
<comment type="caution">
    <text evidence="1">The sequence shown here is derived from an EMBL/GenBank/DDBJ whole genome shotgun (WGS) entry which is preliminary data.</text>
</comment>
<reference evidence="1 2" key="1">
    <citation type="journal article" date="2020" name="ISME J.">
        <title>Uncovering the hidden diversity of litter-decomposition mechanisms in mushroom-forming fungi.</title>
        <authorList>
            <person name="Floudas D."/>
            <person name="Bentzer J."/>
            <person name="Ahren D."/>
            <person name="Johansson T."/>
            <person name="Persson P."/>
            <person name="Tunlid A."/>
        </authorList>
    </citation>
    <scope>NUCLEOTIDE SEQUENCE [LARGE SCALE GENOMIC DNA]</scope>
    <source>
        <strain evidence="1 2">CBS 291.85</strain>
    </source>
</reference>
<dbReference type="Proteomes" id="UP000559256">
    <property type="component" value="Unassembled WGS sequence"/>
</dbReference>
<proteinExistence type="predicted"/>
<protein>
    <submittedName>
        <fullName evidence="1">Uncharacterized protein</fullName>
    </submittedName>
</protein>
<sequence length="182" mass="19955">MSSTNRVLAGPPGDACFNRGVQHTGTPAEKAEKIGGIPMYVSEPPSSSGAGGGGGGKKVILYLADVYGLFYLNNQLVQDYFAEGGFHVLGIDYFDEDPVHKHTEADFDRSAWIANAKKRAGEWVPKWFKAVKEIYGMCACMVLLFAVRGDPEVGDERWAKEESARGILVWFNRFTEEVAKAT</sequence>
<gene>
    <name evidence="1" type="ORF">D9758_013792</name>
</gene>
<evidence type="ECO:0000313" key="2">
    <source>
        <dbReference type="Proteomes" id="UP000559256"/>
    </source>
</evidence>